<gene>
    <name evidence="8" type="ORF">GCM10007116_22160</name>
    <name evidence="7" type="ORF">HS1genome_1472</name>
</gene>
<evidence type="ECO:0000313" key="7">
    <source>
        <dbReference type="EMBL" id="BBD73083.1"/>
    </source>
</evidence>
<dbReference type="Gene3D" id="1.10.1060.10">
    <property type="entry name" value="Alpha-helical ferredoxin"/>
    <property type="match status" value="1"/>
</dbReference>
<keyword evidence="9" id="KW-1185">Reference proteome</keyword>
<evidence type="ECO:0000313" key="9">
    <source>
        <dbReference type="Proteomes" id="UP000276741"/>
    </source>
</evidence>
<sequence length="329" mass="36441">MNECVHCGFCLEACPTYVVTRSEVHSPRGRIMAMRLGLESSGLGTCVFCRRCEEACPSGVPYGELISAHRRADASTAGMHRLLENPRALASALRLVMKGNGETSARLREFVKEVREPLEYRDQSAEVVLFPGCLTAVVLRQTVEKALKYLRRWFKVEVVNGCCGLPHMGEGERDRAEEIATAWSSKLKGRKVVVLSANCAAHMKERWKGVEVYDFAEFVERNGLELPRVDAKVTLHEPCHAKVVGISGYTRAMLKRMGVQVVEMDDPSFECGAGGSYFLFQPELADAIFEEKARKVGRTGIETVVSSNPSCSLSLGRKFKVIHPADLLD</sequence>
<evidence type="ECO:0000256" key="3">
    <source>
        <dbReference type="ARBA" id="ARBA00022737"/>
    </source>
</evidence>
<dbReference type="EMBL" id="AP018553">
    <property type="protein sequence ID" value="BBD73083.1"/>
    <property type="molecule type" value="Genomic_DNA"/>
</dbReference>
<dbReference type="Proteomes" id="UP000616143">
    <property type="component" value="Unassembled WGS sequence"/>
</dbReference>
<reference evidence="7" key="3">
    <citation type="journal article" date="2019" name="BMC Res. Notes">
        <title>Complete genome sequence of the Sulfodiicoccus acidiphilus strain HS-1T, the first crenarchaeon that lacks polB3, isolated from an acidic hot spring in Ohwaku-dani, Hakone, Japan.</title>
        <authorList>
            <person name="Sakai H.D."/>
            <person name="Kurosawa N."/>
        </authorList>
    </citation>
    <scope>NUCLEOTIDE SEQUENCE</scope>
    <source>
        <strain evidence="7">HS-1</strain>
    </source>
</reference>
<dbReference type="PROSITE" id="PS51379">
    <property type="entry name" value="4FE4S_FER_2"/>
    <property type="match status" value="2"/>
</dbReference>
<dbReference type="Proteomes" id="UP000276741">
    <property type="component" value="Chromosome"/>
</dbReference>
<dbReference type="GeneID" id="38666982"/>
<keyword evidence="5" id="KW-0411">Iron-sulfur</keyword>
<dbReference type="PANTHER" id="PTHR32479:SF17">
    <property type="entry name" value="GLYCOLATE OXIDASE IRON-SULFUR SUBUNIT"/>
    <property type="match status" value="1"/>
</dbReference>
<feature type="domain" description="4Fe-4S ferredoxin-type" evidence="6">
    <location>
        <begin position="34"/>
        <end position="66"/>
    </location>
</feature>
<evidence type="ECO:0000256" key="1">
    <source>
        <dbReference type="ARBA" id="ARBA00022485"/>
    </source>
</evidence>
<reference evidence="9" key="2">
    <citation type="submission" date="2018-04" db="EMBL/GenBank/DDBJ databases">
        <title>Complete genome sequence of Sulfodiicoccus acidiphilus strain HS-1.</title>
        <authorList>
            <person name="Sakai H.D."/>
            <person name="Kurosawa N."/>
        </authorList>
    </citation>
    <scope>NUCLEOTIDE SEQUENCE [LARGE SCALE GENOMIC DNA]</scope>
    <source>
        <strain evidence="9">HS-1</strain>
    </source>
</reference>
<evidence type="ECO:0000259" key="6">
    <source>
        <dbReference type="PROSITE" id="PS51379"/>
    </source>
</evidence>
<dbReference type="GO" id="GO:0046872">
    <property type="term" value="F:metal ion binding"/>
    <property type="evidence" value="ECO:0007669"/>
    <property type="project" value="UniProtKB-KW"/>
</dbReference>
<evidence type="ECO:0000256" key="4">
    <source>
        <dbReference type="ARBA" id="ARBA00023004"/>
    </source>
</evidence>
<keyword evidence="2" id="KW-0479">Metal-binding</keyword>
<feature type="domain" description="4Fe-4S ferredoxin-type" evidence="6">
    <location>
        <begin position="1"/>
        <end position="24"/>
    </location>
</feature>
<dbReference type="AlphaFoldDB" id="A0A348B4I1"/>
<evidence type="ECO:0000313" key="8">
    <source>
        <dbReference type="EMBL" id="GGU05241.1"/>
    </source>
</evidence>
<dbReference type="InterPro" id="IPR017900">
    <property type="entry name" value="4Fe4S_Fe_S_CS"/>
</dbReference>
<keyword evidence="4" id="KW-0408">Iron</keyword>
<proteinExistence type="predicted"/>
<dbReference type="Pfam" id="PF13183">
    <property type="entry name" value="Fer4_8"/>
    <property type="match status" value="1"/>
</dbReference>
<dbReference type="Pfam" id="PF02754">
    <property type="entry name" value="CCG"/>
    <property type="match status" value="2"/>
</dbReference>
<organism evidence="7 9">
    <name type="scientific">Sulfodiicoccus acidiphilus</name>
    <dbReference type="NCBI Taxonomy" id="1670455"/>
    <lineage>
        <taxon>Archaea</taxon>
        <taxon>Thermoproteota</taxon>
        <taxon>Thermoprotei</taxon>
        <taxon>Sulfolobales</taxon>
        <taxon>Sulfolobaceae</taxon>
        <taxon>Sulfodiicoccus</taxon>
    </lineage>
</organism>
<dbReference type="PROSITE" id="PS00198">
    <property type="entry name" value="4FE4S_FER_1"/>
    <property type="match status" value="2"/>
</dbReference>
<dbReference type="InterPro" id="IPR004017">
    <property type="entry name" value="Cys_rich_dom"/>
</dbReference>
<name>A0A348B4I1_9CREN</name>
<dbReference type="PANTHER" id="PTHR32479">
    <property type="entry name" value="GLYCOLATE OXIDASE IRON-SULFUR SUBUNIT"/>
    <property type="match status" value="1"/>
</dbReference>
<dbReference type="SUPFAM" id="SSF46548">
    <property type="entry name" value="alpha-helical ferredoxin"/>
    <property type="match status" value="1"/>
</dbReference>
<keyword evidence="1" id="KW-0004">4Fe-4S</keyword>
<dbReference type="InterPro" id="IPR009051">
    <property type="entry name" value="Helical_ferredxn"/>
</dbReference>
<dbReference type="KEGG" id="sacd:HS1genome_1472"/>
<evidence type="ECO:0000256" key="2">
    <source>
        <dbReference type="ARBA" id="ARBA00022723"/>
    </source>
</evidence>
<accession>A0A348B4I1</accession>
<dbReference type="InterPro" id="IPR017896">
    <property type="entry name" value="4Fe4S_Fe-S-bd"/>
</dbReference>
<reference evidence="8" key="4">
    <citation type="submission" date="2020-09" db="EMBL/GenBank/DDBJ databases">
        <authorList>
            <person name="Sun Q."/>
            <person name="Ohkuma M."/>
        </authorList>
    </citation>
    <scope>NUCLEOTIDE SEQUENCE</scope>
    <source>
        <strain evidence="8">JCM 31740</strain>
    </source>
</reference>
<evidence type="ECO:0000256" key="5">
    <source>
        <dbReference type="ARBA" id="ARBA00023014"/>
    </source>
</evidence>
<dbReference type="GO" id="GO:0016491">
    <property type="term" value="F:oxidoreductase activity"/>
    <property type="evidence" value="ECO:0007669"/>
    <property type="project" value="UniProtKB-ARBA"/>
</dbReference>
<dbReference type="RefSeq" id="WP_229768292.1">
    <property type="nucleotide sequence ID" value="NZ_AP018553.1"/>
</dbReference>
<protein>
    <recommendedName>
        <fullName evidence="6">4Fe-4S ferredoxin-type domain-containing protein</fullName>
    </recommendedName>
</protein>
<dbReference type="EMBL" id="BMQS01000033">
    <property type="protein sequence ID" value="GGU05241.1"/>
    <property type="molecule type" value="Genomic_DNA"/>
</dbReference>
<reference evidence="8" key="1">
    <citation type="journal article" date="2014" name="Int. J. Syst. Evol. Microbiol.">
        <title>Complete genome sequence of Corynebacterium casei LMG S-19264T (=DSM 44701T), isolated from a smear-ripened cheese.</title>
        <authorList>
            <consortium name="US DOE Joint Genome Institute (JGI-PGF)"/>
            <person name="Walter F."/>
            <person name="Albersmeier A."/>
            <person name="Kalinowski J."/>
            <person name="Ruckert C."/>
        </authorList>
    </citation>
    <scope>NUCLEOTIDE SEQUENCE</scope>
    <source>
        <strain evidence="8">JCM 31740</strain>
    </source>
</reference>
<keyword evidence="3" id="KW-0677">Repeat</keyword>
<dbReference type="GO" id="GO:0051539">
    <property type="term" value="F:4 iron, 4 sulfur cluster binding"/>
    <property type="evidence" value="ECO:0007669"/>
    <property type="project" value="UniProtKB-KW"/>
</dbReference>